<dbReference type="Proteomes" id="UP000008461">
    <property type="component" value="Chromosome"/>
</dbReference>
<dbReference type="STRING" id="760192.Halhy_5571"/>
<feature type="repeat" description="WD" evidence="1">
    <location>
        <begin position="38"/>
        <end position="79"/>
    </location>
</feature>
<dbReference type="RefSeq" id="WP_013767925.1">
    <property type="nucleotide sequence ID" value="NC_015510.1"/>
</dbReference>
<dbReference type="PANTHER" id="PTHR19879:SF9">
    <property type="entry name" value="TRANSCRIPTION INITIATION FACTOR TFIID SUBUNIT 5"/>
    <property type="match status" value="1"/>
</dbReference>
<protein>
    <submittedName>
        <fullName evidence="3">WD40 repeat-containing protein</fullName>
    </submittedName>
</protein>
<keyword evidence="2" id="KW-0812">Transmembrane</keyword>
<accession>F4KTM1</accession>
<evidence type="ECO:0000313" key="3">
    <source>
        <dbReference type="EMBL" id="AEE53395.1"/>
    </source>
</evidence>
<dbReference type="OrthoDB" id="320396at2"/>
<dbReference type="Gene3D" id="2.130.10.10">
    <property type="entry name" value="YVTN repeat-like/Quinoprotein amine dehydrogenase"/>
    <property type="match status" value="1"/>
</dbReference>
<dbReference type="InterPro" id="IPR011047">
    <property type="entry name" value="Quinoprotein_ADH-like_sf"/>
</dbReference>
<keyword evidence="2" id="KW-0472">Membrane</keyword>
<dbReference type="Pfam" id="PF00400">
    <property type="entry name" value="WD40"/>
    <property type="match status" value="2"/>
</dbReference>
<sequence length="145" mass="16419">MFHCNQQTSTFSLNSILGLAFLLLTNYNFAQHNSIELKRGHQGWLNTYTLSPSNKYLVTAGTDNQLIVWDYATGRQIREIKDQEAVTALEISTDDRFLFSADTASRVKKWDLVTGKLVFELVAHGARHPEDEEGTLRALDIDDSK</sequence>
<dbReference type="AlphaFoldDB" id="F4KTM1"/>
<dbReference type="KEGG" id="hhy:Halhy_5571"/>
<dbReference type="InterPro" id="IPR001680">
    <property type="entry name" value="WD40_rpt"/>
</dbReference>
<dbReference type="PROSITE" id="PS50082">
    <property type="entry name" value="WD_REPEATS_2"/>
    <property type="match status" value="1"/>
</dbReference>
<dbReference type="InterPro" id="IPR015943">
    <property type="entry name" value="WD40/YVTN_repeat-like_dom_sf"/>
</dbReference>
<reference key="2">
    <citation type="submission" date="2011-04" db="EMBL/GenBank/DDBJ databases">
        <title>Complete sequence of chromosome of Haliscomenobacter hydrossis DSM 1100.</title>
        <authorList>
            <consortium name="US DOE Joint Genome Institute (JGI-PGF)"/>
            <person name="Lucas S."/>
            <person name="Han J."/>
            <person name="Lapidus A."/>
            <person name="Bruce D."/>
            <person name="Goodwin L."/>
            <person name="Pitluck S."/>
            <person name="Peters L."/>
            <person name="Kyrpides N."/>
            <person name="Mavromatis K."/>
            <person name="Ivanova N."/>
            <person name="Ovchinnikova G."/>
            <person name="Pagani I."/>
            <person name="Daligault H."/>
            <person name="Detter J.C."/>
            <person name="Han C."/>
            <person name="Land M."/>
            <person name="Hauser L."/>
            <person name="Markowitz V."/>
            <person name="Cheng J.-F."/>
            <person name="Hugenholtz P."/>
            <person name="Woyke T."/>
            <person name="Wu D."/>
            <person name="Verbarg S."/>
            <person name="Frueling A."/>
            <person name="Brambilla E."/>
            <person name="Klenk H.-P."/>
            <person name="Eisen J.A."/>
        </authorList>
    </citation>
    <scope>NUCLEOTIDE SEQUENCE</scope>
    <source>
        <strain>DSM 1100</strain>
    </source>
</reference>
<evidence type="ECO:0000313" key="4">
    <source>
        <dbReference type="Proteomes" id="UP000008461"/>
    </source>
</evidence>
<keyword evidence="4" id="KW-1185">Reference proteome</keyword>
<organism evidence="3 4">
    <name type="scientific">Haliscomenobacter hydrossis (strain ATCC 27775 / DSM 1100 / LMG 10767 / O)</name>
    <dbReference type="NCBI Taxonomy" id="760192"/>
    <lineage>
        <taxon>Bacteria</taxon>
        <taxon>Pseudomonadati</taxon>
        <taxon>Bacteroidota</taxon>
        <taxon>Saprospiria</taxon>
        <taxon>Saprospirales</taxon>
        <taxon>Haliscomenobacteraceae</taxon>
        <taxon>Haliscomenobacter</taxon>
    </lineage>
</organism>
<gene>
    <name evidence="3" type="ordered locus">Halhy_5571</name>
</gene>
<keyword evidence="2" id="KW-1133">Transmembrane helix</keyword>
<dbReference type="EMBL" id="CP002691">
    <property type="protein sequence ID" value="AEE53395.1"/>
    <property type="molecule type" value="Genomic_DNA"/>
</dbReference>
<dbReference type="SMART" id="SM00320">
    <property type="entry name" value="WD40"/>
    <property type="match status" value="2"/>
</dbReference>
<name>F4KTM1_HALH1</name>
<evidence type="ECO:0000256" key="1">
    <source>
        <dbReference type="PROSITE-ProRule" id="PRU00221"/>
    </source>
</evidence>
<proteinExistence type="predicted"/>
<evidence type="ECO:0000256" key="2">
    <source>
        <dbReference type="SAM" id="Phobius"/>
    </source>
</evidence>
<dbReference type="PANTHER" id="PTHR19879">
    <property type="entry name" value="TRANSCRIPTION INITIATION FACTOR TFIID"/>
    <property type="match status" value="1"/>
</dbReference>
<dbReference type="eggNOG" id="COG2319">
    <property type="taxonomic scope" value="Bacteria"/>
</dbReference>
<dbReference type="SUPFAM" id="SSF50998">
    <property type="entry name" value="Quinoprotein alcohol dehydrogenase-like"/>
    <property type="match status" value="1"/>
</dbReference>
<dbReference type="PROSITE" id="PS50294">
    <property type="entry name" value="WD_REPEATS_REGION"/>
    <property type="match status" value="1"/>
</dbReference>
<reference evidence="3 4" key="1">
    <citation type="journal article" date="2011" name="Stand. Genomic Sci.">
        <title>Complete genome sequence of Haliscomenobacter hydrossis type strain (O).</title>
        <authorList>
            <consortium name="US DOE Joint Genome Institute (JGI-PGF)"/>
            <person name="Daligault H."/>
            <person name="Lapidus A."/>
            <person name="Zeytun A."/>
            <person name="Nolan M."/>
            <person name="Lucas S."/>
            <person name="Del Rio T.G."/>
            <person name="Tice H."/>
            <person name="Cheng J.F."/>
            <person name="Tapia R."/>
            <person name="Han C."/>
            <person name="Goodwin L."/>
            <person name="Pitluck S."/>
            <person name="Liolios K."/>
            <person name="Pagani I."/>
            <person name="Ivanova N."/>
            <person name="Huntemann M."/>
            <person name="Mavromatis K."/>
            <person name="Mikhailova N."/>
            <person name="Pati A."/>
            <person name="Chen A."/>
            <person name="Palaniappan K."/>
            <person name="Land M."/>
            <person name="Hauser L."/>
            <person name="Brambilla E.M."/>
            <person name="Rohde M."/>
            <person name="Verbarg S."/>
            <person name="Goker M."/>
            <person name="Bristow J."/>
            <person name="Eisen J.A."/>
            <person name="Markowitz V."/>
            <person name="Hugenholtz P."/>
            <person name="Kyrpides N.C."/>
            <person name="Klenk H.P."/>
            <person name="Woyke T."/>
        </authorList>
    </citation>
    <scope>NUCLEOTIDE SEQUENCE [LARGE SCALE GENOMIC DNA]</scope>
    <source>
        <strain evidence="4">ATCC 27775 / DSM 1100 / LMG 10767 / O</strain>
    </source>
</reference>
<dbReference type="HOGENOM" id="CLU_1784164_0_0_10"/>
<feature type="transmembrane region" description="Helical" evidence="2">
    <location>
        <begin position="12"/>
        <end position="30"/>
    </location>
</feature>
<keyword evidence="1" id="KW-0853">WD repeat</keyword>